<dbReference type="GeneID" id="119742589"/>
<protein>
    <recommendedName>
        <fullName evidence="4">WAP domain-containing protein</fullName>
    </recommendedName>
</protein>
<dbReference type="RefSeq" id="XP_038074616.1">
    <property type="nucleotide sequence ID" value="XM_038218688.1"/>
</dbReference>
<dbReference type="GO" id="GO:0005615">
    <property type="term" value="C:extracellular space"/>
    <property type="evidence" value="ECO:0007669"/>
    <property type="project" value="TreeGrafter"/>
</dbReference>
<dbReference type="GO" id="GO:0004867">
    <property type="term" value="F:serine-type endopeptidase inhibitor activity"/>
    <property type="evidence" value="ECO:0007669"/>
    <property type="project" value="TreeGrafter"/>
</dbReference>
<feature type="domain" description="WAP" evidence="4">
    <location>
        <begin position="539"/>
        <end position="590"/>
    </location>
</feature>
<evidence type="ECO:0000256" key="2">
    <source>
        <dbReference type="ARBA" id="ARBA00023157"/>
    </source>
</evidence>
<evidence type="ECO:0000313" key="6">
    <source>
        <dbReference type="Proteomes" id="UP000887568"/>
    </source>
</evidence>
<dbReference type="OMA" id="SCYWQLP"/>
<feature type="domain" description="WAP" evidence="4">
    <location>
        <begin position="476"/>
        <end position="526"/>
    </location>
</feature>
<dbReference type="Proteomes" id="UP000887568">
    <property type="component" value="Unplaced"/>
</dbReference>
<dbReference type="Pfam" id="PF00095">
    <property type="entry name" value="WAP"/>
    <property type="match status" value="16"/>
</dbReference>
<dbReference type="Gene3D" id="4.10.75.10">
    <property type="entry name" value="Elafin-like"/>
    <property type="match status" value="16"/>
</dbReference>
<dbReference type="InterPro" id="IPR050514">
    <property type="entry name" value="WAP_four-disulfide_core"/>
</dbReference>
<dbReference type="EnsemblMetazoa" id="XM_038218688.1">
    <property type="protein sequence ID" value="XP_038074616.1"/>
    <property type="gene ID" value="LOC119742589"/>
</dbReference>
<feature type="domain" description="WAP" evidence="4">
    <location>
        <begin position="788"/>
        <end position="835"/>
    </location>
</feature>
<organism evidence="5 6">
    <name type="scientific">Patiria miniata</name>
    <name type="common">Bat star</name>
    <name type="synonym">Asterina miniata</name>
    <dbReference type="NCBI Taxonomy" id="46514"/>
    <lineage>
        <taxon>Eukaryota</taxon>
        <taxon>Metazoa</taxon>
        <taxon>Echinodermata</taxon>
        <taxon>Eleutherozoa</taxon>
        <taxon>Asterozoa</taxon>
        <taxon>Asteroidea</taxon>
        <taxon>Valvatacea</taxon>
        <taxon>Valvatida</taxon>
        <taxon>Asterinidae</taxon>
        <taxon>Patiria</taxon>
    </lineage>
</organism>
<dbReference type="GO" id="GO:0019731">
    <property type="term" value="P:antibacterial humoral response"/>
    <property type="evidence" value="ECO:0007669"/>
    <property type="project" value="TreeGrafter"/>
</dbReference>
<sequence>MKTLVILCMLAAVGVGVVHGGEALCHSDVGDTINEGCVNCTCVLESPSNPVTKVWSCVQTCNVCPAAVVSRICLFNRCDSGVYCPLDRLNTTCVIPLCETCDPAFLRDGNLVNCTDKPGMCPEPVGTGNCTQQCSEDLNCPNNQKCCSNGCGTACYEPVHDRKEGMCPMPGPDVGGICVNTCHGDRDCPGTQKCCSNGCGHTCQEPAASMKPGMCPMPGPDVGGVCVEMCSGDGECPGAEKCCSNGCGHSCQAPAPRMCPAPGPDVGGICAEMCSGDSDCEGMQMCCSNGCGHSCQEPVPEMHPCPPDQPFMNCTYDDVCSSPCDALPSARCLVDHCGGCRPVHITSIGSRINCTTGQVVQCPPGHEMVNCLLNPCDSAECPADPMARCLSVYCGGCKAVFVNAQGEHINCTSGAASVCPPGLVENPVDRAQACAMATCPARPKAQCTAKQCVWPNSPLECPYEFFDARARPVQCSIVKRGQCPMVDSSGDVGGICVNECMDDTHCDGDEKCCGNECGGRVCRDPENDGSEMDMDMEEPIWKPGTCPMPPMGSVGGICVEECNAEYGDAGCPRHWKCCSNGCGHACRPPREMSGQCPMVPEGADMSDCQDLEECTLDNECQMNRPGSKCCTTACGTRCMSPVRSRKPGTCPMVPMDVAGICSEDCTSDDDCEARAKCCSNGCGHVCMDPEEQPGDCPARPDLMMLYAAPQVACSSDSDCSQRRSKCCAYGCGQICIEPVTDVKEGMCPMPGPVVGGVCVEMCSEDGECPGTRKCCSNGCGHSCQEAVPRMKPGMCPMPGPDVGGICAEMCSGDGACPGAEKCCSNGCGHSCQAPAPGMCPMPGPDVGGICAEMCSGDGDCEGMQMCCSNGCGHSCQEPVPVPQHMCPMAGPDIGGICVETCSGDGDCPGMQMCCSNGCGHSCQVPVPYVKPGMCPMPGPDVGGICAEMCSGDGACPGAEKCCSNGCGHSCQAPAPGMCPVPAPDVGGICAETCSGDRDCPGMQMCCSNGCGHSCQEPVPLEKVGVCPMVPPGLESNCMQKSCTGDHNCPGRKRCCEAGCEEHMCLVPRPEVMCEEELPEICEFDPCEFATCPSVPDATCAPDKCGRCRPRFFNQDLEAVSCAGKTFCKALGGADGWYESGAIVDSSDGCNQCVCNGLGTWTCSKRNCGKWLLFTRH</sequence>
<dbReference type="AlphaFoldDB" id="A0A914BFA8"/>
<dbReference type="PANTHER" id="PTHR19441">
    <property type="entry name" value="WHEY ACDIC PROTEIN WAP"/>
    <property type="match status" value="1"/>
</dbReference>
<dbReference type="SMART" id="SM00217">
    <property type="entry name" value="WAP"/>
    <property type="match status" value="16"/>
</dbReference>
<dbReference type="SUPFAM" id="SSF57256">
    <property type="entry name" value="Elafin-like"/>
    <property type="match status" value="15"/>
</dbReference>
<accession>A0A914BFA8</accession>
<feature type="domain" description="WAP" evidence="4">
    <location>
        <begin position="160"/>
        <end position="207"/>
    </location>
</feature>
<dbReference type="PROSITE" id="PS51390">
    <property type="entry name" value="WAP"/>
    <property type="match status" value="15"/>
</dbReference>
<feature type="domain" description="WAP" evidence="4">
    <location>
        <begin position="927"/>
        <end position="970"/>
    </location>
</feature>
<feature type="domain" description="WAP" evidence="4">
    <location>
        <begin position="1019"/>
        <end position="1068"/>
    </location>
</feature>
<evidence type="ECO:0000259" key="4">
    <source>
        <dbReference type="PROSITE" id="PS51390"/>
    </source>
</evidence>
<name>A0A914BFA8_PATMI</name>
<dbReference type="CDD" id="cd00199">
    <property type="entry name" value="WAP"/>
    <property type="match status" value="9"/>
</dbReference>
<feature type="domain" description="WAP" evidence="4">
    <location>
        <begin position="691"/>
        <end position="739"/>
    </location>
</feature>
<feature type="domain" description="WAP" evidence="4">
    <location>
        <begin position="865"/>
        <end position="926"/>
    </location>
</feature>
<reference evidence="5" key="1">
    <citation type="submission" date="2022-11" db="UniProtKB">
        <authorList>
            <consortium name="EnsemblMetazoa"/>
        </authorList>
    </citation>
    <scope>IDENTIFICATION</scope>
</reference>
<feature type="domain" description="WAP" evidence="4">
    <location>
        <begin position="740"/>
        <end position="787"/>
    </location>
</feature>
<dbReference type="PRINTS" id="PR00003">
    <property type="entry name" value="4DISULPHCORE"/>
</dbReference>
<evidence type="ECO:0000256" key="1">
    <source>
        <dbReference type="ARBA" id="ARBA00022729"/>
    </source>
</evidence>
<dbReference type="InterPro" id="IPR036645">
    <property type="entry name" value="Elafin-like_sf"/>
</dbReference>
<feature type="domain" description="WAP" evidence="4">
    <location>
        <begin position="208"/>
        <end position="251"/>
    </location>
</feature>
<feature type="domain" description="WAP" evidence="4">
    <location>
        <begin position="643"/>
        <end position="690"/>
    </location>
</feature>
<dbReference type="RefSeq" id="XP_038074614.1">
    <property type="nucleotide sequence ID" value="XM_038218686.1"/>
</dbReference>
<feature type="domain" description="WAP" evidence="4">
    <location>
        <begin position="114"/>
        <end position="159"/>
    </location>
</feature>
<dbReference type="EnsemblMetazoa" id="XM_038218686.1">
    <property type="protein sequence ID" value="XP_038074614.1"/>
    <property type="gene ID" value="LOC119742589"/>
</dbReference>
<evidence type="ECO:0000313" key="5">
    <source>
        <dbReference type="EnsemblMetazoa" id="XP_038074616.1"/>
    </source>
</evidence>
<feature type="chain" id="PRO_5038275770" description="WAP domain-containing protein" evidence="3">
    <location>
        <begin position="21"/>
        <end position="1176"/>
    </location>
</feature>
<dbReference type="OrthoDB" id="4473401at2759"/>
<feature type="domain" description="WAP" evidence="4">
    <location>
        <begin position="971"/>
        <end position="1018"/>
    </location>
</feature>
<keyword evidence="1 3" id="KW-0732">Signal</keyword>
<feature type="signal peptide" evidence="3">
    <location>
        <begin position="1"/>
        <end position="20"/>
    </location>
</feature>
<dbReference type="PANTHER" id="PTHR19441:SF30">
    <property type="entry name" value="ELAFIN"/>
    <property type="match status" value="1"/>
</dbReference>
<evidence type="ECO:0000256" key="3">
    <source>
        <dbReference type="SAM" id="SignalP"/>
    </source>
</evidence>
<feature type="domain" description="WAP" evidence="4">
    <location>
        <begin position="594"/>
        <end position="642"/>
    </location>
</feature>
<keyword evidence="2" id="KW-1015">Disulfide bond</keyword>
<dbReference type="InterPro" id="IPR008197">
    <property type="entry name" value="WAP_dom"/>
</dbReference>
<keyword evidence="6" id="KW-1185">Reference proteome</keyword>
<proteinExistence type="predicted"/>
<feature type="domain" description="WAP" evidence="4">
    <location>
        <begin position="252"/>
        <end position="299"/>
    </location>
</feature>
<dbReference type="GO" id="GO:0045087">
    <property type="term" value="P:innate immune response"/>
    <property type="evidence" value="ECO:0007669"/>
    <property type="project" value="TreeGrafter"/>
</dbReference>